<gene>
    <name evidence="3" type="ORF">ENJ89_01320</name>
</gene>
<evidence type="ECO:0000256" key="1">
    <source>
        <dbReference type="SAM" id="MobiDB-lite"/>
    </source>
</evidence>
<accession>A0A7V5UE21</accession>
<feature type="compositionally biased region" description="Basic and acidic residues" evidence="1">
    <location>
        <begin position="15"/>
        <end position="24"/>
    </location>
</feature>
<evidence type="ECO:0000256" key="2">
    <source>
        <dbReference type="SAM" id="Phobius"/>
    </source>
</evidence>
<comment type="caution">
    <text evidence="3">The sequence shown here is derived from an EMBL/GenBank/DDBJ whole genome shotgun (WGS) entry which is preliminary data.</text>
</comment>
<feature type="region of interest" description="Disordered" evidence="1">
    <location>
        <begin position="1"/>
        <end position="71"/>
    </location>
</feature>
<keyword evidence="2" id="KW-0472">Membrane</keyword>
<feature type="transmembrane region" description="Helical" evidence="2">
    <location>
        <begin position="112"/>
        <end position="129"/>
    </location>
</feature>
<sequence length="373" mass="41477">MADYDLISNSDYFSEEEKEKKQEEVPDLQPSPQTDEDDVFAKPESEQPPEPEPEIPSPPATEADFSEDVQRDLPMDEVPEQAEERVESTEPDRADLLEFIEEKQEGINYRPLIYIALVIILLIVGYFAVSKFLLGGKESAEAEQAVAEKTKVEQPAKNAPSPEELKRKEFLSSVAATVQSNLNLLTNLSGVAGKKSRITSILLYNPDFLFQIFAPSRAELAKVNMNLRNQFSQYKISLISTEPRPGTNGILGLFKVDLSSAPPAAGGQQELSSLLETPQKAREWIDYLATNSGIKTKDFRFKNIGSKESFAVYEISSTITGSLSGCLAFLESMASSGKNVSIHKLNLTAQDQKTFNPKKYQLRIIFHLYAPSL</sequence>
<dbReference type="Gene3D" id="3.30.70.60">
    <property type="match status" value="1"/>
</dbReference>
<organism evidence="3">
    <name type="scientific">Caldithrix abyssi</name>
    <dbReference type="NCBI Taxonomy" id="187145"/>
    <lineage>
        <taxon>Bacteria</taxon>
        <taxon>Pseudomonadati</taxon>
        <taxon>Calditrichota</taxon>
        <taxon>Calditrichia</taxon>
        <taxon>Calditrichales</taxon>
        <taxon>Calditrichaceae</taxon>
        <taxon>Caldithrix</taxon>
    </lineage>
</organism>
<dbReference type="InterPro" id="IPR014717">
    <property type="entry name" value="Transl_elong_EF1B/ribsomal_bS6"/>
</dbReference>
<proteinExistence type="predicted"/>
<dbReference type="EMBL" id="DROD01000096">
    <property type="protein sequence ID" value="HHJ51808.1"/>
    <property type="molecule type" value="Genomic_DNA"/>
</dbReference>
<keyword evidence="2" id="KW-1133">Transmembrane helix</keyword>
<keyword evidence="2" id="KW-0812">Transmembrane</keyword>
<dbReference type="Proteomes" id="UP000886124">
    <property type="component" value="Unassembled WGS sequence"/>
</dbReference>
<name>A0A7V5UE21_CALAY</name>
<dbReference type="AlphaFoldDB" id="A0A7V5UE21"/>
<reference evidence="3" key="1">
    <citation type="journal article" date="2020" name="mSystems">
        <title>Genome- and Community-Level Interaction Insights into Carbon Utilization and Element Cycling Functions of Hydrothermarchaeota in Hydrothermal Sediment.</title>
        <authorList>
            <person name="Zhou Z."/>
            <person name="Liu Y."/>
            <person name="Xu W."/>
            <person name="Pan J."/>
            <person name="Luo Z.H."/>
            <person name="Li M."/>
        </authorList>
    </citation>
    <scope>NUCLEOTIDE SEQUENCE [LARGE SCALE GENOMIC DNA]</scope>
    <source>
        <strain evidence="3">HyVt-527</strain>
    </source>
</reference>
<protein>
    <submittedName>
        <fullName evidence="3">Uncharacterized protein</fullName>
    </submittedName>
</protein>
<evidence type="ECO:0000313" key="3">
    <source>
        <dbReference type="EMBL" id="HHJ51808.1"/>
    </source>
</evidence>